<evidence type="ECO:0000256" key="1">
    <source>
        <dbReference type="SAM" id="MobiDB-lite"/>
    </source>
</evidence>
<dbReference type="EMBL" id="CAXAQS010000937">
    <property type="protein sequence ID" value="CAK9253833.1"/>
    <property type="molecule type" value="Genomic_DNA"/>
</dbReference>
<reference evidence="2" key="1">
    <citation type="submission" date="2024-02" db="EMBL/GenBank/DDBJ databases">
        <authorList>
            <consortium name="ELIXIR-Norway"/>
            <consortium name="Elixir Norway"/>
        </authorList>
    </citation>
    <scope>NUCLEOTIDE SEQUENCE</scope>
</reference>
<dbReference type="Proteomes" id="UP001497444">
    <property type="component" value="Unassembled WGS sequence"/>
</dbReference>
<comment type="caution">
    <text evidence="2">The sequence shown here is derived from an EMBL/GenBank/DDBJ whole genome shotgun (WGS) entry which is preliminary data.</text>
</comment>
<feature type="compositionally biased region" description="Polar residues" evidence="1">
    <location>
        <begin position="87"/>
        <end position="110"/>
    </location>
</feature>
<feature type="compositionally biased region" description="Basic and acidic residues" evidence="1">
    <location>
        <begin position="216"/>
        <end position="228"/>
    </location>
</feature>
<feature type="compositionally biased region" description="Basic residues" evidence="1">
    <location>
        <begin position="259"/>
        <end position="276"/>
    </location>
</feature>
<evidence type="ECO:0000313" key="2">
    <source>
        <dbReference type="EMBL" id="CAK9253833.1"/>
    </source>
</evidence>
<evidence type="ECO:0008006" key="4">
    <source>
        <dbReference type="Google" id="ProtNLM"/>
    </source>
</evidence>
<feature type="compositionally biased region" description="Acidic residues" evidence="1">
    <location>
        <begin position="233"/>
        <end position="242"/>
    </location>
</feature>
<evidence type="ECO:0000313" key="3">
    <source>
        <dbReference type="Proteomes" id="UP001497444"/>
    </source>
</evidence>
<gene>
    <name evidence="2" type="ORF">CSSPJE1EN1_LOCUS29211</name>
</gene>
<dbReference type="PANTHER" id="PTHR33373">
    <property type="entry name" value="OS07G0479600 PROTEIN"/>
    <property type="match status" value="1"/>
</dbReference>
<proteinExistence type="predicted"/>
<feature type="region of interest" description="Disordered" evidence="1">
    <location>
        <begin position="214"/>
        <end position="284"/>
    </location>
</feature>
<feature type="region of interest" description="Disordered" evidence="1">
    <location>
        <begin position="1"/>
        <end position="37"/>
    </location>
</feature>
<accession>A0ABP0VHC6</accession>
<sequence length="612" mass="68943">MENNGSIPQLQRKSISLRNIQPSMKTPTTASNNGNNASFVNHALTLWTERGQECAGSQQHSRPQESGEPLISWSANDDELLVPNRPFPQSNHLPNLFAQESQNNGGNPWSQVRGGRGPDSSAPVYSEEPSKTFAQYIAPPFSPSNAGTPSLFSPVHLFSPQCSLPYNVSGFNWQVGNSQSVLPGHQTFLQGFAPSTEQAVIVSTSSQVPVLPEEGILYREKAGDRDGTSDLSLGDDESSDSDESSKEELHHSTHGREKAGKRRHSGKEKWRRHKGSQKGDMKRELSKEYLRNENSKDVMHSHMNIFKEGEKRIKRKKREDSMDCELSGSSSESGSSSSESDKVKKEVVYKKRRRAGQDADGNVTWTDESVRFLFETYDSIHRRLWEESNGQVKYQKKWTPILKAMQERFGSHFSKKQCQSKYWSVRRECSDYRYMSAKIARSDPSWNPSIAGRELLKPKFYDVWFEVSGKNQAVTPKGGTLSEGHVGQALKNPAINLRSSRLLGKEVPSSMHSVNDCGNAVKEMQRLMKVQLQSSERREEAMKYRAELMMELLTQHMEHVEKRVGDLEEGRQPQLYALERVNLKLEKVLEGFSALNENLSTIAYGITKGLKA</sequence>
<protein>
    <recommendedName>
        <fullName evidence="4">Myb-like domain-containing protein</fullName>
    </recommendedName>
</protein>
<keyword evidence="3" id="KW-1185">Reference proteome</keyword>
<feature type="region of interest" description="Disordered" evidence="1">
    <location>
        <begin position="309"/>
        <end position="346"/>
    </location>
</feature>
<feature type="region of interest" description="Disordered" evidence="1">
    <location>
        <begin position="51"/>
        <end position="126"/>
    </location>
</feature>
<feature type="compositionally biased region" description="Low complexity" evidence="1">
    <location>
        <begin position="327"/>
        <end position="338"/>
    </location>
</feature>
<name>A0ABP0VHC6_9BRYO</name>
<dbReference type="PANTHER" id="PTHR33373:SF34">
    <property type="entry name" value="DUF4050 DOMAIN-CONTAINING PROTEIN"/>
    <property type="match status" value="1"/>
</dbReference>
<feature type="compositionally biased region" description="Basic and acidic residues" evidence="1">
    <location>
        <begin position="243"/>
        <end position="258"/>
    </location>
</feature>
<organism evidence="2 3">
    <name type="scientific">Sphagnum jensenii</name>
    <dbReference type="NCBI Taxonomy" id="128206"/>
    <lineage>
        <taxon>Eukaryota</taxon>
        <taxon>Viridiplantae</taxon>
        <taxon>Streptophyta</taxon>
        <taxon>Embryophyta</taxon>
        <taxon>Bryophyta</taxon>
        <taxon>Sphagnophytina</taxon>
        <taxon>Sphagnopsida</taxon>
        <taxon>Sphagnales</taxon>
        <taxon>Sphagnaceae</taxon>
        <taxon>Sphagnum</taxon>
    </lineage>
</organism>